<dbReference type="EMBL" id="FYAK01000021">
    <property type="protein sequence ID" value="SMY39099.1"/>
    <property type="molecule type" value="Genomic_DNA"/>
</dbReference>
<proteinExistence type="predicted"/>
<dbReference type="InterPro" id="IPR011010">
    <property type="entry name" value="DNA_brk_join_enz"/>
</dbReference>
<organism evidence="3 4">
    <name type="scientific">Photobacterium malacitanum</name>
    <dbReference type="NCBI Taxonomy" id="2204294"/>
    <lineage>
        <taxon>Bacteria</taxon>
        <taxon>Pseudomonadati</taxon>
        <taxon>Pseudomonadota</taxon>
        <taxon>Gammaproteobacteria</taxon>
        <taxon>Vibrionales</taxon>
        <taxon>Vibrionaceae</taxon>
        <taxon>Photobacterium</taxon>
    </lineage>
</organism>
<dbReference type="SUPFAM" id="SSF56349">
    <property type="entry name" value="DNA breaking-rejoining enzymes"/>
    <property type="match status" value="1"/>
</dbReference>
<keyword evidence="4" id="KW-1185">Reference proteome</keyword>
<dbReference type="InterPro" id="IPR002104">
    <property type="entry name" value="Integrase_catalytic"/>
</dbReference>
<dbReference type="GO" id="GO:0006310">
    <property type="term" value="P:DNA recombination"/>
    <property type="evidence" value="ECO:0007669"/>
    <property type="project" value="UniProtKB-KW"/>
</dbReference>
<name>A0A1Y6MT49_9GAMM</name>
<dbReference type="Gene3D" id="1.10.443.10">
    <property type="entry name" value="Intergrase catalytic core"/>
    <property type="match status" value="1"/>
</dbReference>
<dbReference type="PROSITE" id="PS51898">
    <property type="entry name" value="TYR_RECOMBINASE"/>
    <property type="match status" value="1"/>
</dbReference>
<gene>
    <name evidence="3" type="ORF">PMAL9190_03900</name>
</gene>
<dbReference type="GO" id="GO:0003677">
    <property type="term" value="F:DNA binding"/>
    <property type="evidence" value="ECO:0007669"/>
    <property type="project" value="InterPro"/>
</dbReference>
<evidence type="ECO:0000313" key="3">
    <source>
        <dbReference type="EMBL" id="SMY39099.1"/>
    </source>
</evidence>
<dbReference type="AlphaFoldDB" id="A0A1Y6MT49"/>
<dbReference type="RefSeq" id="WP_087846931.1">
    <property type="nucleotide sequence ID" value="NZ_FYAK01000021.1"/>
</dbReference>
<protein>
    <recommendedName>
        <fullName evidence="2">Tyr recombinase domain-containing protein</fullName>
    </recommendedName>
</protein>
<dbReference type="InterPro" id="IPR013762">
    <property type="entry name" value="Integrase-like_cat_sf"/>
</dbReference>
<sequence length="298" mass="33374">MAKFATGDLKSIADRQAANIMMQIQGSILKSVGTVRNYESSLSKVAQYAKTNLNCGLKDLTTKQVHQYLTDRALEVGQKTLDMERQALQTMMHHVTHTLPKDSTLTVIPSEHSQILNSRSYTTEQVNLITQAQTDKNSLSTEIAYAAGLRAHELITLQPINEQPPSDRPALDEKFLGRDGVHYTVNGKGGLIREVLIPHALSVRLEDKRLETPLTVTDRGIHYTQHYAIGFGKNWSNSVSAASIRTLNWSTGAHGLRHTYAQERMNELQSVMSRSHALEVVSQEMGHFRPEITEVYLR</sequence>
<accession>A0A1Y6MT49</accession>
<keyword evidence="1" id="KW-0233">DNA recombination</keyword>
<feature type="domain" description="Tyr recombinase" evidence="2">
    <location>
        <begin position="116"/>
        <end position="298"/>
    </location>
</feature>
<evidence type="ECO:0000313" key="4">
    <source>
        <dbReference type="Proteomes" id="UP000195963"/>
    </source>
</evidence>
<reference evidence="4" key="1">
    <citation type="submission" date="2017-06" db="EMBL/GenBank/DDBJ databases">
        <authorList>
            <person name="Rodrigo-Torres L."/>
            <person name="Arahal R.D."/>
            <person name="Lucena T."/>
        </authorList>
    </citation>
    <scope>NUCLEOTIDE SEQUENCE [LARGE SCALE GENOMIC DNA]</scope>
    <source>
        <strain evidence="4">CECT 9190</strain>
    </source>
</reference>
<dbReference type="GO" id="GO:0015074">
    <property type="term" value="P:DNA integration"/>
    <property type="evidence" value="ECO:0007669"/>
    <property type="project" value="InterPro"/>
</dbReference>
<evidence type="ECO:0000259" key="2">
    <source>
        <dbReference type="PROSITE" id="PS51898"/>
    </source>
</evidence>
<evidence type="ECO:0000256" key="1">
    <source>
        <dbReference type="ARBA" id="ARBA00023172"/>
    </source>
</evidence>
<dbReference type="Proteomes" id="UP000195963">
    <property type="component" value="Unassembled WGS sequence"/>
</dbReference>